<reference evidence="2" key="1">
    <citation type="submission" date="2021-06" db="EMBL/GenBank/DDBJ databases">
        <authorList>
            <person name="Kallberg Y."/>
            <person name="Tangrot J."/>
            <person name="Rosling A."/>
        </authorList>
    </citation>
    <scope>NUCLEOTIDE SEQUENCE</scope>
    <source>
        <strain evidence="2">AZ414A</strain>
    </source>
</reference>
<gene>
    <name evidence="2" type="ORF">DEBURN_LOCUS4421</name>
</gene>
<keyword evidence="3" id="KW-1185">Reference proteome</keyword>
<keyword evidence="1" id="KW-0175">Coiled coil</keyword>
<dbReference type="SUPFAM" id="SSF81901">
    <property type="entry name" value="HCP-like"/>
    <property type="match status" value="1"/>
</dbReference>
<accession>A0A9N9EY22</accession>
<evidence type="ECO:0000313" key="3">
    <source>
        <dbReference type="Proteomes" id="UP000789706"/>
    </source>
</evidence>
<dbReference type="OrthoDB" id="2314769at2759"/>
<dbReference type="InterPro" id="IPR059179">
    <property type="entry name" value="MLKL-like_MCAfunc"/>
</dbReference>
<comment type="caution">
    <text evidence="2">The sequence shown here is derived from an EMBL/GenBank/DDBJ whole genome shotgun (WGS) entry which is preliminary data.</text>
</comment>
<sequence>MCRALINRIEVAEQSAKSLKRKRQENAAKFLGEEYYRAWVRFTNVLKNIKDFAEDVIQQSVIRKYLNANAVKEAYDKNIKEFEDCLSRSAIINEFTDGMKNISQQINILSEQLPVPTFPIITPFEDGIKAHKKKQYKEAWEYFNEHADLGLSLARYWKGYYLVKGYLMVNISNGSSENYDIILKYMKVAADGGSGKALYNLSDIYLHGKFGVEKMKKKEMNILN</sequence>
<evidence type="ECO:0000256" key="1">
    <source>
        <dbReference type="SAM" id="Coils"/>
    </source>
</evidence>
<dbReference type="AlphaFoldDB" id="A0A9N9EY22"/>
<dbReference type="CDD" id="cd21037">
    <property type="entry name" value="MLKL_NTD"/>
    <property type="match status" value="1"/>
</dbReference>
<organism evidence="2 3">
    <name type="scientific">Diversispora eburnea</name>
    <dbReference type="NCBI Taxonomy" id="1213867"/>
    <lineage>
        <taxon>Eukaryota</taxon>
        <taxon>Fungi</taxon>
        <taxon>Fungi incertae sedis</taxon>
        <taxon>Mucoromycota</taxon>
        <taxon>Glomeromycotina</taxon>
        <taxon>Glomeromycetes</taxon>
        <taxon>Diversisporales</taxon>
        <taxon>Diversisporaceae</taxon>
        <taxon>Diversispora</taxon>
    </lineage>
</organism>
<dbReference type="InterPro" id="IPR011990">
    <property type="entry name" value="TPR-like_helical_dom_sf"/>
</dbReference>
<evidence type="ECO:0000313" key="2">
    <source>
        <dbReference type="EMBL" id="CAG8495966.1"/>
    </source>
</evidence>
<dbReference type="GO" id="GO:0007166">
    <property type="term" value="P:cell surface receptor signaling pathway"/>
    <property type="evidence" value="ECO:0007669"/>
    <property type="project" value="InterPro"/>
</dbReference>
<dbReference type="InterPro" id="IPR036537">
    <property type="entry name" value="Adaptor_Cbl_N_dom_sf"/>
</dbReference>
<name>A0A9N9EY22_9GLOM</name>
<dbReference type="Proteomes" id="UP000789706">
    <property type="component" value="Unassembled WGS sequence"/>
</dbReference>
<dbReference type="EMBL" id="CAJVPK010000335">
    <property type="protein sequence ID" value="CAG8495966.1"/>
    <property type="molecule type" value="Genomic_DNA"/>
</dbReference>
<dbReference type="Gene3D" id="1.20.930.20">
    <property type="entry name" value="Adaptor protein Cbl, N-terminal domain"/>
    <property type="match status" value="1"/>
</dbReference>
<proteinExistence type="predicted"/>
<feature type="coiled-coil region" evidence="1">
    <location>
        <begin position="2"/>
        <end position="29"/>
    </location>
</feature>
<dbReference type="Gene3D" id="1.25.40.10">
    <property type="entry name" value="Tetratricopeptide repeat domain"/>
    <property type="match status" value="1"/>
</dbReference>
<protein>
    <submittedName>
        <fullName evidence="2">5256_t:CDS:1</fullName>
    </submittedName>
</protein>